<dbReference type="KEGG" id="cstr:CBE89_02925"/>
<evidence type="ECO:0000313" key="1">
    <source>
        <dbReference type="EMBL" id="ART20566.1"/>
    </source>
</evidence>
<evidence type="ECO:0000313" key="2">
    <source>
        <dbReference type="Proteomes" id="UP000250197"/>
    </source>
</evidence>
<sequence>MTFRLLFRVTELTHRLDAQKKFALEFEDEVIRWADRMEWSLNPDVSFDPQTQLVEVIYPVDQLPGEIQAVVKYQLSTRMGLKFLRIA</sequence>
<name>A0A2Z2IWF6_CORST</name>
<dbReference type="AlphaFoldDB" id="A0A2Z2IWF6"/>
<dbReference type="Proteomes" id="UP000250197">
    <property type="component" value="Chromosome"/>
</dbReference>
<dbReference type="RefSeq" id="WP_086890731.1">
    <property type="nucleotide sequence ID" value="NZ_CP021252.1"/>
</dbReference>
<gene>
    <name evidence="1" type="ORF">CBE89_02925</name>
</gene>
<accession>A0A2Z2IWF6</accession>
<organism evidence="1 2">
    <name type="scientific">Corynebacterium striatum</name>
    <dbReference type="NCBI Taxonomy" id="43770"/>
    <lineage>
        <taxon>Bacteria</taxon>
        <taxon>Bacillati</taxon>
        <taxon>Actinomycetota</taxon>
        <taxon>Actinomycetes</taxon>
        <taxon>Mycobacteriales</taxon>
        <taxon>Corynebacteriaceae</taxon>
        <taxon>Corynebacterium</taxon>
    </lineage>
</organism>
<reference evidence="1 2" key="1">
    <citation type="submission" date="2017-05" db="EMBL/GenBank/DDBJ databases">
        <title>Complete genome sequence of Corynebacterium striatum KC-Na-1 isolated from Neophocaena asiaeorientalis in Korea.</title>
        <authorList>
            <person name="Kim J.H."/>
            <person name="Lee K."/>
        </authorList>
    </citation>
    <scope>NUCLEOTIDE SEQUENCE [LARGE SCALE GENOMIC DNA]</scope>
    <source>
        <strain evidence="1 2">KC-Na-01</strain>
    </source>
</reference>
<dbReference type="EMBL" id="CP021252">
    <property type="protein sequence ID" value="ART20566.1"/>
    <property type="molecule type" value="Genomic_DNA"/>
</dbReference>
<protein>
    <submittedName>
        <fullName evidence="1">Uncharacterized protein</fullName>
    </submittedName>
</protein>
<proteinExistence type="predicted"/>